<dbReference type="PANTHER" id="PTHR48494">
    <property type="entry name" value="INTERLEUKIN-6"/>
    <property type="match status" value="1"/>
</dbReference>
<evidence type="ECO:0000256" key="1">
    <source>
        <dbReference type="ARBA" id="ARBA00004613"/>
    </source>
</evidence>
<evidence type="ECO:0000313" key="10">
    <source>
        <dbReference type="Ensembl" id="ENSPMRP00000008535.1"/>
    </source>
</evidence>
<dbReference type="Gene3D" id="1.20.1250.10">
    <property type="match status" value="1"/>
</dbReference>
<protein>
    <recommendedName>
        <fullName evidence="3">Interleukin-6</fullName>
    </recommendedName>
</protein>
<reference evidence="10 11" key="1">
    <citation type="journal article" date="2019" name="Proc. Natl. Acad. Sci. U.S.A.">
        <title>Regulatory changes in pterin and carotenoid genes underlie balanced color polymorphisms in the wall lizard.</title>
        <authorList>
            <person name="Andrade P."/>
            <person name="Pinho C."/>
            <person name="Perez I de Lanuza G."/>
            <person name="Afonso S."/>
            <person name="Brejcha J."/>
            <person name="Rubin C.J."/>
            <person name="Wallerman O."/>
            <person name="Pereira P."/>
            <person name="Sabatino S.J."/>
            <person name="Bellati A."/>
            <person name="Pellitteri-Rosa D."/>
            <person name="Bosakova Z."/>
            <person name="Bunikis I."/>
            <person name="Carretero M.A."/>
            <person name="Feiner N."/>
            <person name="Marsik P."/>
            <person name="Pauperio F."/>
            <person name="Salvi D."/>
            <person name="Soler L."/>
            <person name="While G.M."/>
            <person name="Uller T."/>
            <person name="Font E."/>
            <person name="Andersson L."/>
            <person name="Carneiro M."/>
        </authorList>
    </citation>
    <scope>NUCLEOTIDE SEQUENCE</scope>
</reference>
<dbReference type="Pfam" id="PF00489">
    <property type="entry name" value="IL6"/>
    <property type="match status" value="1"/>
</dbReference>
<evidence type="ECO:0000256" key="9">
    <source>
        <dbReference type="ARBA" id="ARBA00023441"/>
    </source>
</evidence>
<evidence type="ECO:0000256" key="6">
    <source>
        <dbReference type="ARBA" id="ARBA00022525"/>
    </source>
</evidence>
<dbReference type="GO" id="GO:0008083">
    <property type="term" value="F:growth factor activity"/>
    <property type="evidence" value="ECO:0007669"/>
    <property type="project" value="UniProtKB-KW"/>
</dbReference>
<dbReference type="PROSITE" id="PS00254">
    <property type="entry name" value="INTERLEUKIN_6"/>
    <property type="match status" value="1"/>
</dbReference>
<evidence type="ECO:0000256" key="8">
    <source>
        <dbReference type="ARBA" id="ARBA00023157"/>
    </source>
</evidence>
<evidence type="ECO:0000256" key="4">
    <source>
        <dbReference type="ARBA" id="ARBA00022486"/>
    </source>
</evidence>
<reference evidence="10" key="3">
    <citation type="submission" date="2025-09" db="UniProtKB">
        <authorList>
            <consortium name="Ensembl"/>
        </authorList>
    </citation>
    <scope>IDENTIFICATION</scope>
</reference>
<comment type="subcellular location">
    <subcellularLocation>
        <location evidence="1">Secreted</location>
    </subcellularLocation>
</comment>
<evidence type="ECO:0000313" key="11">
    <source>
        <dbReference type="Proteomes" id="UP000472272"/>
    </source>
</evidence>
<evidence type="ECO:0000256" key="3">
    <source>
        <dbReference type="ARBA" id="ARBA00019464"/>
    </source>
</evidence>
<dbReference type="GeneTree" id="ENSGT00990000210110"/>
<dbReference type="GO" id="GO:0006953">
    <property type="term" value="P:acute-phase response"/>
    <property type="evidence" value="ECO:0007669"/>
    <property type="project" value="UniProtKB-KW"/>
</dbReference>
<dbReference type="GO" id="GO:0005138">
    <property type="term" value="F:interleukin-6 receptor binding"/>
    <property type="evidence" value="ECO:0007669"/>
    <property type="project" value="InterPro"/>
</dbReference>
<sequence>SCEMGWEEIPLGLPEMSLQAKCFPPDFEKETCLGVLSRGLFVYSTFLKYLKETLFASEPHESNYYWKAIEILAGNLKSLMKNPETVEFVAPDLEALLAEQSSSTPTLIRHVIFKRCMLFLDATVRAYIYIKSS</sequence>
<comment type="similarity">
    <text evidence="2">Belongs to the IL-6 superfamily.</text>
</comment>
<dbReference type="InterPro" id="IPR030473">
    <property type="entry name" value="IL6/GCSF/MGF_CS"/>
</dbReference>
<dbReference type="GO" id="GO:0046427">
    <property type="term" value="P:positive regulation of receptor signaling pathway via JAK-STAT"/>
    <property type="evidence" value="ECO:0007669"/>
    <property type="project" value="TreeGrafter"/>
</dbReference>
<dbReference type="InterPro" id="IPR003574">
    <property type="entry name" value="IL-6-like"/>
</dbReference>
<proteinExistence type="inferred from homology"/>
<dbReference type="GO" id="GO:0005615">
    <property type="term" value="C:extracellular space"/>
    <property type="evidence" value="ECO:0007669"/>
    <property type="project" value="UniProtKB-KW"/>
</dbReference>
<keyword evidence="8" id="KW-1015">Disulfide bond</keyword>
<dbReference type="SUPFAM" id="SSF47266">
    <property type="entry name" value="4-helical cytokines"/>
    <property type="match status" value="1"/>
</dbReference>
<comment type="function">
    <text evidence="9">Cytokine with a wide variety of biological functions in immunity, tissue regeneration, and metabolism. Binds to IL6R, then the complex associates to the signaling subunit IL6ST/gp130 to trigger the intracellular IL6-signaling pathway. The interaction with the membrane-bound IL6R and IL6ST stimulates 'classic signaling', whereas the binding of IL6 and soluble IL6R to IL6ST stimulates 'trans-signaling'. Alternatively, 'cluster signaling' occurs when membrane-bound IL6:IL6R complexes on transmitter cells activate IL6ST receptors on neighboring receiver cells.</text>
</comment>
<organism evidence="10 11">
    <name type="scientific">Podarcis muralis</name>
    <name type="common">Wall lizard</name>
    <name type="synonym">Lacerta muralis</name>
    <dbReference type="NCBI Taxonomy" id="64176"/>
    <lineage>
        <taxon>Eukaryota</taxon>
        <taxon>Metazoa</taxon>
        <taxon>Chordata</taxon>
        <taxon>Craniata</taxon>
        <taxon>Vertebrata</taxon>
        <taxon>Euteleostomi</taxon>
        <taxon>Lepidosauria</taxon>
        <taxon>Squamata</taxon>
        <taxon>Bifurcata</taxon>
        <taxon>Unidentata</taxon>
        <taxon>Episquamata</taxon>
        <taxon>Laterata</taxon>
        <taxon>Lacertibaenia</taxon>
        <taxon>Lacertidae</taxon>
        <taxon>Podarcis</taxon>
    </lineage>
</organism>
<dbReference type="GO" id="GO:0030154">
    <property type="term" value="P:cell differentiation"/>
    <property type="evidence" value="ECO:0007669"/>
    <property type="project" value="InterPro"/>
</dbReference>
<dbReference type="AlphaFoldDB" id="A0A670I9J9"/>
<keyword evidence="7" id="KW-0339">Growth factor</keyword>
<dbReference type="GO" id="GO:0005125">
    <property type="term" value="F:cytokine activity"/>
    <property type="evidence" value="ECO:0007669"/>
    <property type="project" value="UniProtKB-KW"/>
</dbReference>
<dbReference type="GO" id="GO:0005896">
    <property type="term" value="C:interleukin-6 receptor complex"/>
    <property type="evidence" value="ECO:0007669"/>
    <property type="project" value="TreeGrafter"/>
</dbReference>
<keyword evidence="4" id="KW-0011">Acute phase</keyword>
<dbReference type="Ensembl" id="ENSPMRT00000009125.1">
    <property type="protein sequence ID" value="ENSPMRP00000008535.1"/>
    <property type="gene ID" value="ENSPMRG00000005768.1"/>
</dbReference>
<keyword evidence="11" id="KW-1185">Reference proteome</keyword>
<keyword evidence="5" id="KW-0202">Cytokine</keyword>
<dbReference type="PANTHER" id="PTHR48494:SF1">
    <property type="entry name" value="INTERLEUKIN-6"/>
    <property type="match status" value="1"/>
</dbReference>
<evidence type="ECO:0000256" key="2">
    <source>
        <dbReference type="ARBA" id="ARBA00007432"/>
    </source>
</evidence>
<keyword evidence="6" id="KW-0964">Secreted</keyword>
<reference evidence="10" key="2">
    <citation type="submission" date="2025-08" db="UniProtKB">
        <authorList>
            <consortium name="Ensembl"/>
        </authorList>
    </citation>
    <scope>IDENTIFICATION</scope>
</reference>
<dbReference type="Proteomes" id="UP000472272">
    <property type="component" value="Chromosome 3"/>
</dbReference>
<evidence type="ECO:0000256" key="5">
    <source>
        <dbReference type="ARBA" id="ARBA00022514"/>
    </source>
</evidence>
<accession>A0A670I9J9</accession>
<evidence type="ECO:0000256" key="7">
    <source>
        <dbReference type="ARBA" id="ARBA00023030"/>
    </source>
</evidence>
<dbReference type="InterPro" id="IPR009079">
    <property type="entry name" value="4_helix_cytokine-like_core"/>
</dbReference>
<name>A0A670I9J9_PODMU</name>